<evidence type="ECO:0000256" key="8">
    <source>
        <dbReference type="ARBA" id="ARBA00047417"/>
    </source>
</evidence>
<dbReference type="GO" id="GO:0103068">
    <property type="term" value="F:leukotriene C4 gamma-glutamyl transferase activity"/>
    <property type="evidence" value="ECO:0007669"/>
    <property type="project" value="UniProtKB-EC"/>
</dbReference>
<dbReference type="InterPro" id="IPR043137">
    <property type="entry name" value="GGT_ssub_C"/>
</dbReference>
<evidence type="ECO:0000256" key="6">
    <source>
        <dbReference type="ARBA" id="ARBA00023145"/>
    </source>
</evidence>
<dbReference type="AlphaFoldDB" id="A0A6J4UL66"/>
<keyword evidence="5 11" id="KW-0378">Hydrolase</keyword>
<dbReference type="InterPro" id="IPR043138">
    <property type="entry name" value="GGT_lsub"/>
</dbReference>
<evidence type="ECO:0000313" key="13">
    <source>
        <dbReference type="EMBL" id="CAA9552388.1"/>
    </source>
</evidence>
<feature type="binding site" evidence="10">
    <location>
        <position position="420"/>
    </location>
    <ligand>
        <name>L-glutamate</name>
        <dbReference type="ChEBI" id="CHEBI:29985"/>
    </ligand>
</feature>
<dbReference type="Gene3D" id="1.10.246.130">
    <property type="match status" value="1"/>
</dbReference>
<feature type="binding site" evidence="10">
    <location>
        <position position="461"/>
    </location>
    <ligand>
        <name>L-glutamate</name>
        <dbReference type="ChEBI" id="CHEBI:29985"/>
    </ligand>
</feature>
<reference evidence="13" key="1">
    <citation type="submission" date="2020-02" db="EMBL/GenBank/DDBJ databases">
        <authorList>
            <person name="Meier V. D."/>
        </authorList>
    </citation>
    <scope>NUCLEOTIDE SEQUENCE</scope>
    <source>
        <strain evidence="13">AVDCRST_MAG79</strain>
    </source>
</reference>
<feature type="region of interest" description="Disordered" evidence="12">
    <location>
        <begin position="552"/>
        <end position="579"/>
    </location>
</feature>
<dbReference type="PRINTS" id="PR01210">
    <property type="entry name" value="GGTRANSPTASE"/>
</dbReference>
<dbReference type="PANTHER" id="PTHR43199">
    <property type="entry name" value="GLUTATHIONE HYDROLASE"/>
    <property type="match status" value="1"/>
</dbReference>
<comment type="catalytic activity">
    <reaction evidence="1 11">
        <text>an S-substituted glutathione + H2O = an S-substituted L-cysteinylglycine + L-glutamate</text>
        <dbReference type="Rhea" id="RHEA:59468"/>
        <dbReference type="ChEBI" id="CHEBI:15377"/>
        <dbReference type="ChEBI" id="CHEBI:29985"/>
        <dbReference type="ChEBI" id="CHEBI:90779"/>
        <dbReference type="ChEBI" id="CHEBI:143103"/>
        <dbReference type="EC" id="3.4.19.13"/>
    </reaction>
</comment>
<comment type="subunit">
    <text evidence="11">This enzyme consists of two polypeptide chains, which are synthesized in precursor form from a single polypeptide.</text>
</comment>
<evidence type="ECO:0000256" key="11">
    <source>
        <dbReference type="RuleBase" id="RU368036"/>
    </source>
</evidence>
<dbReference type="GO" id="GO:0006750">
    <property type="term" value="P:glutathione biosynthetic process"/>
    <property type="evidence" value="ECO:0007669"/>
    <property type="project" value="UniProtKB-KW"/>
</dbReference>
<name>A0A6J4UL66_9ACTN</name>
<keyword evidence="4 11" id="KW-0808">Transferase</keyword>
<keyword evidence="6 11" id="KW-0865">Zymogen</keyword>
<sequence length="579" mass="59381">PKQPVAVGTGGAAATVDALATSTALRVLQGGGNAVDAAVAAAAVLGVTEPYSAGIGGGGFLVLYRAADRRVFTIDGRETAPAAATPSLFVDPATGATIPFDERVTSGLGVGVPGTVAQWDLALRRFGTLPLATLLGPAERAARRGFVVDQTFVDQTAENAARFATFPATAAIYLDADGTPRDVGTVLRNPDLAATYRAIARGGAQAFYRGPIARDLVRTVTAPPVATGTTRRVRAGAMAESDLRGYRAVTRRAVASTYRGYRIWGMAPPSSGGTTVAQVLNMLESLPATSDRVTQLHRYLEASRLTYADRGAYLGDPAFTPVPQFGLISERFAAERAALIGPRAATSPVAAGNPWAYYPTPGATVRAAATDDTEGQSTTHLTVSDRQGNVVSYTFTIESTGGSGIVVPGRGFLLNNELTDFDAAPTGPNAPAAGKRPRSSIAPTLVTRGGRMVEALGSPGGSTIPTTVLQTLIGQIDFGLTLPEAIAAPRASQRNTAATVAEPAFITSAAGDALRALGHTFTPMGEIGAVTGIAFLRDGRVVAAAEPFRRGGGSAMVERPRNPLVGPTAPIGGHGGHSG</sequence>
<feature type="non-terminal residue" evidence="13">
    <location>
        <position position="1"/>
    </location>
</feature>
<gene>
    <name evidence="13" type="ORF">AVDCRST_MAG79-2807</name>
</gene>
<feature type="active site" description="Nucleophile" evidence="9">
    <location>
        <position position="378"/>
    </location>
</feature>
<evidence type="ECO:0000256" key="2">
    <source>
        <dbReference type="ARBA" id="ARBA00001089"/>
    </source>
</evidence>
<dbReference type="SUPFAM" id="SSF56235">
    <property type="entry name" value="N-terminal nucleophile aminohydrolases (Ntn hydrolases)"/>
    <property type="match status" value="1"/>
</dbReference>
<evidence type="ECO:0000256" key="4">
    <source>
        <dbReference type="ARBA" id="ARBA00022679"/>
    </source>
</evidence>
<evidence type="ECO:0000256" key="5">
    <source>
        <dbReference type="ARBA" id="ARBA00022801"/>
    </source>
</evidence>
<dbReference type="EC" id="3.4.19.13" evidence="11"/>
<comment type="catalytic activity">
    <reaction evidence="2 11">
        <text>glutathione + H2O = L-cysteinylglycine + L-glutamate</text>
        <dbReference type="Rhea" id="RHEA:28807"/>
        <dbReference type="ChEBI" id="CHEBI:15377"/>
        <dbReference type="ChEBI" id="CHEBI:29985"/>
        <dbReference type="ChEBI" id="CHEBI:57925"/>
        <dbReference type="ChEBI" id="CHEBI:61694"/>
        <dbReference type="EC" id="3.4.19.13"/>
    </reaction>
</comment>
<dbReference type="PANTHER" id="PTHR43199:SF1">
    <property type="entry name" value="GLUTATHIONE HYDROLASE PROENZYME"/>
    <property type="match status" value="1"/>
</dbReference>
<feature type="binding site" evidence="10">
    <location>
        <position position="77"/>
    </location>
    <ligand>
        <name>L-glutamate</name>
        <dbReference type="ChEBI" id="CHEBI:29985"/>
    </ligand>
</feature>
<dbReference type="NCBIfam" id="TIGR00066">
    <property type="entry name" value="g_glut_trans"/>
    <property type="match status" value="1"/>
</dbReference>
<dbReference type="InterPro" id="IPR000101">
    <property type="entry name" value="GGT_peptidase"/>
</dbReference>
<comment type="similarity">
    <text evidence="3 11">Belongs to the gamma-glutamyltransferase family.</text>
</comment>
<dbReference type="Gene3D" id="3.60.20.40">
    <property type="match status" value="1"/>
</dbReference>
<dbReference type="EMBL" id="CADCWC010000440">
    <property type="protein sequence ID" value="CAA9552388.1"/>
    <property type="molecule type" value="Genomic_DNA"/>
</dbReference>
<comment type="PTM">
    <text evidence="11">Cleaved by autocatalysis into a large and a small subunit.</text>
</comment>
<dbReference type="Pfam" id="PF01019">
    <property type="entry name" value="G_glu_transpept"/>
    <property type="match status" value="1"/>
</dbReference>
<accession>A0A6J4UL66</accession>
<organism evidence="13">
    <name type="scientific">uncultured Thermoleophilia bacterium</name>
    <dbReference type="NCBI Taxonomy" id="1497501"/>
    <lineage>
        <taxon>Bacteria</taxon>
        <taxon>Bacillati</taxon>
        <taxon>Actinomycetota</taxon>
        <taxon>Thermoleophilia</taxon>
        <taxon>environmental samples</taxon>
    </lineage>
</organism>
<keyword evidence="7 11" id="KW-0012">Acyltransferase</keyword>
<dbReference type="GO" id="GO:0006751">
    <property type="term" value="P:glutathione catabolic process"/>
    <property type="evidence" value="ECO:0007669"/>
    <property type="project" value="UniProtKB-UniRule"/>
</dbReference>
<dbReference type="GO" id="GO:0036374">
    <property type="term" value="F:glutathione hydrolase activity"/>
    <property type="evidence" value="ECO:0007669"/>
    <property type="project" value="UniProtKB-UniRule"/>
</dbReference>
<comment type="pathway">
    <text evidence="11">Sulfur metabolism; glutathione metabolism.</text>
</comment>
<dbReference type="UniPathway" id="UPA00204"/>
<feature type="binding site" evidence="10">
    <location>
        <begin position="439"/>
        <end position="440"/>
    </location>
    <ligand>
        <name>L-glutamate</name>
        <dbReference type="ChEBI" id="CHEBI:29985"/>
    </ligand>
</feature>
<dbReference type="EC" id="2.3.2.2" evidence="11"/>
<evidence type="ECO:0000256" key="7">
    <source>
        <dbReference type="ARBA" id="ARBA00023315"/>
    </source>
</evidence>
<dbReference type="InterPro" id="IPR029055">
    <property type="entry name" value="Ntn_hydrolases_N"/>
</dbReference>
<evidence type="ECO:0000256" key="9">
    <source>
        <dbReference type="PIRSR" id="PIRSR600101-1"/>
    </source>
</evidence>
<proteinExistence type="inferred from homology"/>
<evidence type="ECO:0000256" key="1">
    <source>
        <dbReference type="ARBA" id="ARBA00001049"/>
    </source>
</evidence>
<evidence type="ECO:0000256" key="3">
    <source>
        <dbReference type="ARBA" id="ARBA00009381"/>
    </source>
</evidence>
<evidence type="ECO:0000256" key="12">
    <source>
        <dbReference type="SAM" id="MobiDB-lite"/>
    </source>
</evidence>
<dbReference type="InterPro" id="IPR051792">
    <property type="entry name" value="GGT_bact"/>
</dbReference>
<protein>
    <recommendedName>
        <fullName evidence="11">Glutathione hydrolase proenzyme</fullName>
        <ecNumber evidence="11">2.3.2.2</ecNumber>
        <ecNumber evidence="11">3.4.19.13</ecNumber>
    </recommendedName>
    <component>
        <recommendedName>
            <fullName evidence="11">Glutathione hydrolase large chain</fullName>
        </recommendedName>
    </component>
    <component>
        <recommendedName>
            <fullName evidence="11">Glutathione hydrolase small chain</fullName>
        </recommendedName>
    </component>
</protein>
<keyword evidence="11" id="KW-0317">Glutathione biosynthesis</keyword>
<evidence type="ECO:0000256" key="10">
    <source>
        <dbReference type="PIRSR" id="PIRSR600101-2"/>
    </source>
</evidence>
<comment type="catalytic activity">
    <reaction evidence="8 11">
        <text>an N-terminal (5-L-glutamyl)-[peptide] + an alpha-amino acid = 5-L-glutamyl amino acid + an N-terminal L-alpha-aminoacyl-[peptide]</text>
        <dbReference type="Rhea" id="RHEA:23904"/>
        <dbReference type="Rhea" id="RHEA-COMP:9780"/>
        <dbReference type="Rhea" id="RHEA-COMP:9795"/>
        <dbReference type="ChEBI" id="CHEBI:77644"/>
        <dbReference type="ChEBI" id="CHEBI:78597"/>
        <dbReference type="ChEBI" id="CHEBI:78599"/>
        <dbReference type="ChEBI" id="CHEBI:78608"/>
        <dbReference type="EC" id="2.3.2.2"/>
    </reaction>
</comment>